<keyword evidence="2" id="KW-1185">Reference proteome</keyword>
<protein>
    <recommendedName>
        <fullName evidence="3">DUF3574 domain-containing protein</fullName>
    </recommendedName>
</protein>
<evidence type="ECO:0008006" key="3">
    <source>
        <dbReference type="Google" id="ProtNLM"/>
    </source>
</evidence>
<accession>A0ABU8Q3Z3</accession>
<dbReference type="Proteomes" id="UP001380365">
    <property type="component" value="Unassembled WGS sequence"/>
</dbReference>
<reference evidence="1 2" key="1">
    <citation type="submission" date="2023-12" db="EMBL/GenBank/DDBJ databases">
        <title>Gut-associated functions are favored during microbiome assembly across C. elegans life.</title>
        <authorList>
            <person name="Zimmermann J."/>
        </authorList>
    </citation>
    <scope>NUCLEOTIDE SEQUENCE [LARGE SCALE GENOMIC DNA]</scope>
    <source>
        <strain evidence="1 2">JUb134</strain>
    </source>
</reference>
<sequence>MDDLQPRWLVELFLPTTSNEGAPFAREMFDRVRDELLQAFGGVTLFSRSPAEGLWAEGRDDGTARDRMITAEVMVDDVDRDWWARYRRDLEARFSQEEILIRCYRIWTL</sequence>
<dbReference type="RefSeq" id="WP_204991336.1">
    <property type="nucleotide sequence ID" value="NZ_JBBGZA010000001.1"/>
</dbReference>
<proteinExistence type="predicted"/>
<dbReference type="EMBL" id="JBBGZA010000001">
    <property type="protein sequence ID" value="MEJ5094459.1"/>
    <property type="molecule type" value="Genomic_DNA"/>
</dbReference>
<gene>
    <name evidence="1" type="ORF">WH159_07885</name>
</gene>
<organism evidence="1 2">
    <name type="scientific">Sphingomonas molluscorum</name>
    <dbReference type="NCBI Taxonomy" id="418184"/>
    <lineage>
        <taxon>Bacteria</taxon>
        <taxon>Pseudomonadati</taxon>
        <taxon>Pseudomonadota</taxon>
        <taxon>Alphaproteobacteria</taxon>
        <taxon>Sphingomonadales</taxon>
        <taxon>Sphingomonadaceae</taxon>
        <taxon>Sphingomonas</taxon>
    </lineage>
</organism>
<evidence type="ECO:0000313" key="2">
    <source>
        <dbReference type="Proteomes" id="UP001380365"/>
    </source>
</evidence>
<evidence type="ECO:0000313" key="1">
    <source>
        <dbReference type="EMBL" id="MEJ5094459.1"/>
    </source>
</evidence>
<comment type="caution">
    <text evidence="1">The sequence shown here is derived from an EMBL/GenBank/DDBJ whole genome shotgun (WGS) entry which is preliminary data.</text>
</comment>
<name>A0ABU8Q3Z3_9SPHN</name>